<feature type="compositionally biased region" description="Basic residues" evidence="1">
    <location>
        <begin position="1"/>
        <end position="12"/>
    </location>
</feature>
<dbReference type="PANTHER" id="PTHR21838:SF2">
    <property type="entry name" value="COILED-COIL DOMAIN-CONTAINING PROTEIN 137"/>
    <property type="match status" value="1"/>
</dbReference>
<feature type="region of interest" description="Disordered" evidence="1">
    <location>
        <begin position="1"/>
        <end position="21"/>
    </location>
</feature>
<evidence type="ECO:0008006" key="4">
    <source>
        <dbReference type="Google" id="ProtNLM"/>
    </source>
</evidence>
<feature type="region of interest" description="Disordered" evidence="1">
    <location>
        <begin position="58"/>
        <end position="104"/>
    </location>
</feature>
<comment type="caution">
    <text evidence="2">The sequence shown here is derived from an EMBL/GenBank/DDBJ whole genome shotgun (WGS) entry which is preliminary data.</text>
</comment>
<evidence type="ECO:0000313" key="2">
    <source>
        <dbReference type="EMBL" id="KAJ6638095.1"/>
    </source>
</evidence>
<protein>
    <recommendedName>
        <fullName evidence="4">Coiled-coil domain-containing protein 137</fullName>
    </recommendedName>
</protein>
<reference evidence="2" key="1">
    <citation type="submission" date="2022-07" db="EMBL/GenBank/DDBJ databases">
        <authorList>
            <person name="Trinca V."/>
            <person name="Uliana J.V.C."/>
            <person name="Torres T.T."/>
            <person name="Ward R.J."/>
            <person name="Monesi N."/>
        </authorList>
    </citation>
    <scope>NUCLEOTIDE SEQUENCE</scope>
    <source>
        <strain evidence="2">HSMRA1968</strain>
        <tissue evidence="2">Whole embryos</tissue>
    </source>
</reference>
<evidence type="ECO:0000256" key="1">
    <source>
        <dbReference type="SAM" id="MobiDB-lite"/>
    </source>
</evidence>
<gene>
    <name evidence="2" type="ORF">Bhyg_10828</name>
</gene>
<accession>A0A9Q0MU76</accession>
<dbReference type="InterPro" id="IPR026680">
    <property type="entry name" value="CCDC137"/>
</dbReference>
<dbReference type="PANTHER" id="PTHR21838">
    <property type="entry name" value="COILED-COIL DOMAIN-CONTAINING PROTEIN 137"/>
    <property type="match status" value="1"/>
</dbReference>
<dbReference type="Proteomes" id="UP001151699">
    <property type="component" value="Chromosome X"/>
</dbReference>
<dbReference type="OrthoDB" id="5876637at2759"/>
<dbReference type="EMBL" id="WJQU01000003">
    <property type="protein sequence ID" value="KAJ6638095.1"/>
    <property type="molecule type" value="Genomic_DNA"/>
</dbReference>
<organism evidence="2 3">
    <name type="scientific">Pseudolycoriella hygida</name>
    <dbReference type="NCBI Taxonomy" id="35572"/>
    <lineage>
        <taxon>Eukaryota</taxon>
        <taxon>Metazoa</taxon>
        <taxon>Ecdysozoa</taxon>
        <taxon>Arthropoda</taxon>
        <taxon>Hexapoda</taxon>
        <taxon>Insecta</taxon>
        <taxon>Pterygota</taxon>
        <taxon>Neoptera</taxon>
        <taxon>Endopterygota</taxon>
        <taxon>Diptera</taxon>
        <taxon>Nematocera</taxon>
        <taxon>Sciaroidea</taxon>
        <taxon>Sciaridae</taxon>
        <taxon>Pseudolycoriella</taxon>
    </lineage>
</organism>
<dbReference type="AlphaFoldDB" id="A0A9Q0MU76"/>
<proteinExistence type="predicted"/>
<name>A0A9Q0MU76_9DIPT</name>
<evidence type="ECO:0000313" key="3">
    <source>
        <dbReference type="Proteomes" id="UP001151699"/>
    </source>
</evidence>
<feature type="region of interest" description="Disordered" evidence="1">
    <location>
        <begin position="142"/>
        <end position="181"/>
    </location>
</feature>
<feature type="region of interest" description="Disordered" evidence="1">
    <location>
        <begin position="215"/>
        <end position="243"/>
    </location>
</feature>
<sequence length="306" mass="35939">MGRKIPARKHRGVRDPIKQNQQKLALIKDKINNPPEKEDFQKVSHKLASFIKLKEDARSGNFKLRKPKDEEDKPENYDKKNKQSARHNKELPSIQRYQNESDEDYIRRVNRITRESIQESKFEAKYGVEVIRNRKTGEIKIKKRPKDELEEQMKKARKEKANGKKKPNKETEVKISPAERKKMVKELISQRKEKDKQNKQTDEFKKDEFKFGEVVHCPPQLSAPRKATKSETVPRPGKKNLLLHSLITNAEEKTGKTKNNTKLPSFDLKGKRKELPIGTRQMIENQQKNVVELYRALKKKNRSEIS</sequence>
<feature type="region of interest" description="Disordered" evidence="1">
    <location>
        <begin position="249"/>
        <end position="268"/>
    </location>
</feature>
<dbReference type="GO" id="GO:0005634">
    <property type="term" value="C:nucleus"/>
    <property type="evidence" value="ECO:0007669"/>
    <property type="project" value="TreeGrafter"/>
</dbReference>
<keyword evidence="3" id="KW-1185">Reference proteome</keyword>
<feature type="compositionally biased region" description="Basic and acidic residues" evidence="1">
    <location>
        <begin position="67"/>
        <end position="81"/>
    </location>
</feature>